<dbReference type="EMBL" id="AEDO01000059">
    <property type="protein sequence ID" value="EFL45014.1"/>
    <property type="molecule type" value="Genomic_DNA"/>
</dbReference>
<protein>
    <recommendedName>
        <fullName evidence="3">BppU N-terminal domain-containing protein</fullName>
    </recommendedName>
</protein>
<evidence type="ECO:0008006" key="3">
    <source>
        <dbReference type="Google" id="ProtNLM"/>
    </source>
</evidence>
<organism evidence="1 2">
    <name type="scientific">Prevotella disiens FB035-09AN</name>
    <dbReference type="NCBI Taxonomy" id="866771"/>
    <lineage>
        <taxon>Bacteria</taxon>
        <taxon>Pseudomonadati</taxon>
        <taxon>Bacteroidota</taxon>
        <taxon>Bacteroidia</taxon>
        <taxon>Bacteroidales</taxon>
        <taxon>Prevotellaceae</taxon>
        <taxon>Prevotella</taxon>
    </lineage>
</organism>
<reference evidence="1 2" key="1">
    <citation type="submission" date="2010-08" db="EMBL/GenBank/DDBJ databases">
        <authorList>
            <person name="Durkin A.S."/>
            <person name="Madupu R."/>
            <person name="Torralba M."/>
            <person name="Gillis M."/>
            <person name="Methe B."/>
            <person name="Sutton G."/>
            <person name="Nelson K.E."/>
        </authorList>
    </citation>
    <scope>NUCLEOTIDE SEQUENCE [LARGE SCALE GENOMIC DNA]</scope>
    <source>
        <strain evidence="1 2">FB035-09AN</strain>
    </source>
</reference>
<comment type="caution">
    <text evidence="1">The sequence shown here is derived from an EMBL/GenBank/DDBJ whole genome shotgun (WGS) entry which is preliminary data.</text>
</comment>
<gene>
    <name evidence="1" type="ORF">HMPREF9296_0186</name>
</gene>
<name>E1KU24_9BACT</name>
<sequence>MAKVIARAYISITNVNDGEKGDTGDTALTLIVTPNTFTFQTNDEGDIENLAQNKGKIRMFLGQTEVVPSSISITPTNCYARIAGDNTLYIDGVSPNQWSGNVKITAKYKGQTRTATAEFMVSAQKWNEAKFLANDTQFKSIIAQNEADKQGLESRMSTIEQDAGKIRLEVKKQTFGGVNLLKGASLRSDEVSLIKGKSHKICIHETINIRRDNQGHNMHPYLEINVSGRTQDLYSSGRFWTWLEAGKTYVFSMYYKVFGYATSTLSIAVARSNEYTGDATNWLNGEGEDTIIKDYNWHRYTRRYAINTTGYYFFAPALQRNGRVFISEVQLEEGTKPTGWHDPDVVESIQKAGIDIDLQRIIVTTNNFYIKNSEGQVTTAVDKDGNLIAGAIQTKDIGNGHIIMRNNTQEFYKPGATYPSRIIGYIGDDWVDRRLDKDGSVIWELSENGIVYFRRPARWEQLYERYLDTVPNLGAFFNKNTWRAIDLIFGEKSGTPASLYGWYAARDARGVITSSRGVTYEEAVQNNGKVFDVSGRFTLFNFLRPFTGIVRSATVNFYHQLKSVDGSFVPPEYTNVRNKFSLGEFYNVQFTGNNNVWYTYVTVYENGSLIDSYKIFKN</sequence>
<dbReference type="Proteomes" id="UP000003610">
    <property type="component" value="Unassembled WGS sequence"/>
</dbReference>
<accession>E1KU24</accession>
<evidence type="ECO:0000313" key="1">
    <source>
        <dbReference type="EMBL" id="EFL45014.1"/>
    </source>
</evidence>
<dbReference type="AlphaFoldDB" id="E1KU24"/>
<proteinExistence type="predicted"/>
<dbReference type="STRING" id="866771.HMPREF9296_0186"/>
<evidence type="ECO:0000313" key="2">
    <source>
        <dbReference type="Proteomes" id="UP000003610"/>
    </source>
</evidence>
<dbReference type="RefSeq" id="WP_004358212.1">
    <property type="nucleotide sequence ID" value="NZ_AEDO01000059.1"/>
</dbReference>